<comment type="similarity">
    <text evidence="2 7">Belongs to the DadA oxidoreductase family.</text>
</comment>
<name>A0A1H4C1P3_9GAMM</name>
<accession>A0A1H4C1P3</accession>
<dbReference type="GO" id="GO:0008718">
    <property type="term" value="F:D-amino-acid dehydrogenase activity"/>
    <property type="evidence" value="ECO:0007669"/>
    <property type="project" value="UniProtKB-UniRule"/>
</dbReference>
<feature type="binding site" evidence="7">
    <location>
        <begin position="3"/>
        <end position="17"/>
    </location>
    <ligand>
        <name>FAD</name>
        <dbReference type="ChEBI" id="CHEBI:57692"/>
    </ligand>
</feature>
<evidence type="ECO:0000313" key="10">
    <source>
        <dbReference type="Proteomes" id="UP000242469"/>
    </source>
</evidence>
<organism evidence="9 10">
    <name type="scientific">Marinobacterium iners DSM 11526</name>
    <dbReference type="NCBI Taxonomy" id="1122198"/>
    <lineage>
        <taxon>Bacteria</taxon>
        <taxon>Pseudomonadati</taxon>
        <taxon>Pseudomonadota</taxon>
        <taxon>Gammaproteobacteria</taxon>
        <taxon>Oceanospirillales</taxon>
        <taxon>Oceanospirillaceae</taxon>
        <taxon>Marinobacterium</taxon>
    </lineage>
</organism>
<dbReference type="EMBL" id="FNRJ01000004">
    <property type="protein sequence ID" value="SEA54254.1"/>
    <property type="molecule type" value="Genomic_DNA"/>
</dbReference>
<dbReference type="GO" id="GO:0005886">
    <property type="term" value="C:plasma membrane"/>
    <property type="evidence" value="ECO:0007669"/>
    <property type="project" value="TreeGrafter"/>
</dbReference>
<reference evidence="10" key="1">
    <citation type="submission" date="2016-10" db="EMBL/GenBank/DDBJ databases">
        <authorList>
            <person name="Varghese N."/>
            <person name="Submissions S."/>
        </authorList>
    </citation>
    <scope>NUCLEOTIDE SEQUENCE [LARGE SCALE GENOMIC DNA]</scope>
    <source>
        <strain evidence="10">DSM 11526</strain>
    </source>
</reference>
<dbReference type="RefSeq" id="WP_091824935.1">
    <property type="nucleotide sequence ID" value="NZ_FNRJ01000004.1"/>
</dbReference>
<evidence type="ECO:0000313" key="9">
    <source>
        <dbReference type="EMBL" id="SEA54254.1"/>
    </source>
</evidence>
<protein>
    <recommendedName>
        <fullName evidence="7">D-amino acid dehydrogenase</fullName>
        <ecNumber evidence="7">1.4.99.-</ecNumber>
    </recommendedName>
</protein>
<dbReference type="Gene3D" id="3.30.9.10">
    <property type="entry name" value="D-Amino Acid Oxidase, subunit A, domain 2"/>
    <property type="match status" value="1"/>
</dbReference>
<dbReference type="STRING" id="1122198.SAMN02745729_104148"/>
<comment type="function">
    <text evidence="7">Oxidative deamination of D-amino acids.</text>
</comment>
<sequence>MRVIILGGGVIGVTSAWYLAQAGHEVVVIDRQPESALETSHANAGQISPGYSAPWAAPGVPLKAIKWMLQDLAPLRVAPRLDPAMLRWLVSMLSNCTRSAYARNKSRMLRIAEYSRDCFIELRRETGIEYDNRAQGLIQLFRSQKQLDASLEDIRILESCGVAYESLSREGILQHEPALAHVRDKLVGGLRLPGDETGDCFLFTQALAKRCEALGVEFRFDTTIDSIEAEQGRVKGVKTSGGDVRGDRYLVALGSYSPQLLKPLGMRLPIYPVKGFSLTIPITDASRAPESTVMDETYKVAVSRLGDRIRVGGTAELTGYDLSTPESRRANVEFVVNDLFGGSGDPSQAELWTGLRPMTPDGTPILGPTGYPELFLNTGHGTLGWTMSLGSARYITDIICGQTPAIETEGLSLDRYAG</sequence>
<dbReference type="Pfam" id="PF01266">
    <property type="entry name" value="DAO"/>
    <property type="match status" value="1"/>
</dbReference>
<proteinExistence type="inferred from homology"/>
<dbReference type="GO" id="GO:0005737">
    <property type="term" value="C:cytoplasm"/>
    <property type="evidence" value="ECO:0007669"/>
    <property type="project" value="TreeGrafter"/>
</dbReference>
<keyword evidence="4 7" id="KW-0274">FAD</keyword>
<evidence type="ECO:0000256" key="1">
    <source>
        <dbReference type="ARBA" id="ARBA00001974"/>
    </source>
</evidence>
<keyword evidence="5 7" id="KW-0560">Oxidoreductase</keyword>
<dbReference type="EC" id="1.4.99.-" evidence="7"/>
<dbReference type="NCBIfam" id="NF001933">
    <property type="entry name" value="PRK00711.1"/>
    <property type="match status" value="1"/>
</dbReference>
<comment type="catalytic activity">
    <reaction evidence="6 7">
        <text>a D-alpha-amino acid + A + H2O = a 2-oxocarboxylate + AH2 + NH4(+)</text>
        <dbReference type="Rhea" id="RHEA:18125"/>
        <dbReference type="ChEBI" id="CHEBI:13193"/>
        <dbReference type="ChEBI" id="CHEBI:15377"/>
        <dbReference type="ChEBI" id="CHEBI:17499"/>
        <dbReference type="ChEBI" id="CHEBI:28938"/>
        <dbReference type="ChEBI" id="CHEBI:35179"/>
        <dbReference type="ChEBI" id="CHEBI:59871"/>
    </reaction>
</comment>
<evidence type="ECO:0000256" key="3">
    <source>
        <dbReference type="ARBA" id="ARBA00022630"/>
    </source>
</evidence>
<evidence type="ECO:0000256" key="6">
    <source>
        <dbReference type="ARBA" id="ARBA00047884"/>
    </source>
</evidence>
<dbReference type="InterPro" id="IPR006076">
    <property type="entry name" value="FAD-dep_OxRdtase"/>
</dbReference>
<dbReference type="InterPro" id="IPR023080">
    <property type="entry name" value="DadA"/>
</dbReference>
<dbReference type="PANTHER" id="PTHR13847:SF280">
    <property type="entry name" value="D-AMINO ACID DEHYDROGENASE"/>
    <property type="match status" value="1"/>
</dbReference>
<gene>
    <name evidence="7" type="primary">dadA</name>
    <name evidence="9" type="ORF">SAMN02745729_104148</name>
</gene>
<dbReference type="InterPro" id="IPR036188">
    <property type="entry name" value="FAD/NAD-bd_sf"/>
</dbReference>
<dbReference type="PANTHER" id="PTHR13847">
    <property type="entry name" value="SARCOSINE DEHYDROGENASE-RELATED"/>
    <property type="match status" value="1"/>
</dbReference>
<dbReference type="Gene3D" id="3.50.50.60">
    <property type="entry name" value="FAD/NAD(P)-binding domain"/>
    <property type="match status" value="2"/>
</dbReference>
<comment type="cofactor">
    <cofactor evidence="1 7">
        <name>FAD</name>
        <dbReference type="ChEBI" id="CHEBI:57692"/>
    </cofactor>
</comment>
<dbReference type="OrthoDB" id="9805337at2"/>
<dbReference type="FunFam" id="3.50.50.60:FF:000020">
    <property type="entry name" value="D-amino acid dehydrogenase"/>
    <property type="match status" value="1"/>
</dbReference>
<evidence type="ECO:0000259" key="8">
    <source>
        <dbReference type="Pfam" id="PF01266"/>
    </source>
</evidence>
<dbReference type="SUPFAM" id="SSF51905">
    <property type="entry name" value="FAD/NAD(P)-binding domain"/>
    <property type="match status" value="1"/>
</dbReference>
<dbReference type="SUPFAM" id="SSF54373">
    <property type="entry name" value="FAD-linked reductases, C-terminal domain"/>
    <property type="match status" value="1"/>
</dbReference>
<dbReference type="HAMAP" id="MF_01202">
    <property type="entry name" value="DadA"/>
    <property type="match status" value="1"/>
</dbReference>
<feature type="domain" description="FAD dependent oxidoreductase" evidence="8">
    <location>
        <begin position="2"/>
        <end position="397"/>
    </location>
</feature>
<keyword evidence="10" id="KW-1185">Reference proteome</keyword>
<evidence type="ECO:0000256" key="5">
    <source>
        <dbReference type="ARBA" id="ARBA00023002"/>
    </source>
</evidence>
<dbReference type="AlphaFoldDB" id="A0A1H4C1P3"/>
<dbReference type="Proteomes" id="UP000242469">
    <property type="component" value="Unassembled WGS sequence"/>
</dbReference>
<keyword evidence="3 7" id="KW-0285">Flavoprotein</keyword>
<dbReference type="GO" id="GO:0055130">
    <property type="term" value="P:D-alanine catabolic process"/>
    <property type="evidence" value="ECO:0007669"/>
    <property type="project" value="TreeGrafter"/>
</dbReference>
<evidence type="ECO:0000256" key="2">
    <source>
        <dbReference type="ARBA" id="ARBA00009410"/>
    </source>
</evidence>
<evidence type="ECO:0000256" key="4">
    <source>
        <dbReference type="ARBA" id="ARBA00022827"/>
    </source>
</evidence>
<evidence type="ECO:0000256" key="7">
    <source>
        <dbReference type="HAMAP-Rule" id="MF_01202"/>
    </source>
</evidence>